<dbReference type="SUPFAM" id="SSF52266">
    <property type="entry name" value="SGNH hydrolase"/>
    <property type="match status" value="1"/>
</dbReference>
<reference evidence="2 3" key="1">
    <citation type="journal article" date="2023" name="Microbiol. Spectr.">
        <title>Symbiosis of Carpenter Bees with Uncharacterized Lactic Acid Bacteria Showing NAD Auxotrophy.</title>
        <authorList>
            <person name="Kawasaki S."/>
            <person name="Ozawa K."/>
            <person name="Mori T."/>
            <person name="Yamamoto A."/>
            <person name="Ito M."/>
            <person name="Ohkuma M."/>
            <person name="Sakamoto M."/>
            <person name="Matsutani M."/>
        </authorList>
    </citation>
    <scope>NUCLEOTIDE SEQUENCE [LARGE SCALE GENOMIC DNA]</scope>
    <source>
        <strain evidence="2 3">KimC2</strain>
    </source>
</reference>
<dbReference type="Pfam" id="PF00657">
    <property type="entry name" value="Lipase_GDSL"/>
    <property type="match status" value="1"/>
</dbReference>
<dbReference type="KEGG" id="xak:KIMC2_10930"/>
<dbReference type="InterPro" id="IPR051532">
    <property type="entry name" value="Ester_Hydrolysis_Enzymes"/>
</dbReference>
<gene>
    <name evidence="2" type="ORF">KIMC2_10930</name>
</gene>
<dbReference type="GO" id="GO:0004622">
    <property type="term" value="F:phosphatidylcholine lysophospholipase activity"/>
    <property type="evidence" value="ECO:0007669"/>
    <property type="project" value="TreeGrafter"/>
</dbReference>
<dbReference type="PANTHER" id="PTHR30383:SF27">
    <property type="entry name" value="SPORE GERMINATION LIPASE LIPC"/>
    <property type="match status" value="1"/>
</dbReference>
<evidence type="ECO:0000313" key="3">
    <source>
        <dbReference type="Proteomes" id="UP001321804"/>
    </source>
</evidence>
<feature type="transmembrane region" description="Helical" evidence="1">
    <location>
        <begin position="7"/>
        <end position="30"/>
    </location>
</feature>
<dbReference type="AlphaFoldDB" id="A0AAU9D223"/>
<keyword evidence="1" id="KW-0472">Membrane</keyword>
<accession>A0AAU9D223</accession>
<dbReference type="InterPro" id="IPR036514">
    <property type="entry name" value="SGNH_hydro_sf"/>
</dbReference>
<protein>
    <submittedName>
        <fullName evidence="2">Lipase/acylhydrolase</fullName>
    </submittedName>
</protein>
<dbReference type="RefSeq" id="WP_317694763.1">
    <property type="nucleotide sequence ID" value="NZ_AP026801.1"/>
</dbReference>
<keyword evidence="3" id="KW-1185">Reference proteome</keyword>
<organism evidence="2 3">
    <name type="scientific">Xylocopilactobacillus apis</name>
    <dbReference type="NCBI Taxonomy" id="2932183"/>
    <lineage>
        <taxon>Bacteria</taxon>
        <taxon>Bacillati</taxon>
        <taxon>Bacillota</taxon>
        <taxon>Bacilli</taxon>
        <taxon>Lactobacillales</taxon>
        <taxon>Lactobacillaceae</taxon>
        <taxon>Xylocopilactobacillus</taxon>
    </lineage>
</organism>
<evidence type="ECO:0000256" key="1">
    <source>
        <dbReference type="SAM" id="Phobius"/>
    </source>
</evidence>
<keyword evidence="1" id="KW-0812">Transmembrane</keyword>
<dbReference type="PANTHER" id="PTHR30383">
    <property type="entry name" value="THIOESTERASE 1/PROTEASE 1/LYSOPHOSPHOLIPASE L1"/>
    <property type="match status" value="1"/>
</dbReference>
<evidence type="ECO:0000313" key="2">
    <source>
        <dbReference type="EMBL" id="BDR56531.1"/>
    </source>
</evidence>
<dbReference type="InterPro" id="IPR001087">
    <property type="entry name" value="GDSL"/>
</dbReference>
<keyword evidence="1" id="KW-1133">Transmembrane helix</keyword>
<proteinExistence type="predicted"/>
<dbReference type="Gene3D" id="3.40.50.1110">
    <property type="entry name" value="SGNH hydrolase"/>
    <property type="match status" value="1"/>
</dbReference>
<dbReference type="EMBL" id="AP026801">
    <property type="protein sequence ID" value="BDR56531.1"/>
    <property type="molecule type" value="Genomic_DNA"/>
</dbReference>
<name>A0AAU9D223_9LACO</name>
<dbReference type="Proteomes" id="UP001321804">
    <property type="component" value="Chromosome"/>
</dbReference>
<sequence>MQGKKLAFLKAILFFLIICLITFLGLSVFVPRPKNIKQVETPQRTIEYAAIGDSITRGIGDTNKNEGFVGALKDRVETEDHLIVKTHNFGYTGKTSSQIKKRIFSDSNLRKSVVDSKLITLDMGGNDMIYTIQNNFFKLEKKEFIPKAQLFKKNMTESLKELRRLNPKANIIVIGIYNPFYLYFNDIKDLNNLFEEWNNIIVEIVHKNPKTFYQDTNNFINSKSAKKTVDGKIINRYLSKSDDVHPNGLGYSLIANELFNLIKKYKLI</sequence>